<keyword evidence="1" id="KW-0732">Signal</keyword>
<evidence type="ECO:0008006" key="4">
    <source>
        <dbReference type="Google" id="ProtNLM"/>
    </source>
</evidence>
<reference evidence="2" key="2">
    <citation type="submission" date="2020-09" db="EMBL/GenBank/DDBJ databases">
        <authorList>
            <person name="Sun Q."/>
            <person name="Zhou Y."/>
        </authorList>
    </citation>
    <scope>NUCLEOTIDE SEQUENCE</scope>
    <source>
        <strain evidence="2">CGMCC 1.15290</strain>
    </source>
</reference>
<reference evidence="2" key="1">
    <citation type="journal article" date="2014" name="Int. J. Syst. Evol. Microbiol.">
        <title>Complete genome sequence of Corynebacterium casei LMG S-19264T (=DSM 44701T), isolated from a smear-ripened cheese.</title>
        <authorList>
            <consortium name="US DOE Joint Genome Institute (JGI-PGF)"/>
            <person name="Walter F."/>
            <person name="Albersmeier A."/>
            <person name="Kalinowski J."/>
            <person name="Ruckert C."/>
        </authorList>
    </citation>
    <scope>NUCLEOTIDE SEQUENCE</scope>
    <source>
        <strain evidence="2">CGMCC 1.15290</strain>
    </source>
</reference>
<name>A0A917IV68_9BACT</name>
<accession>A0A917IV68</accession>
<sequence length="87" mass="9403">MKTMKTTLVLTALVCGTFGAMAFEKVKAPCEAEQQYRYTSAAGFQPVSDTYYCAQVGVGNNCTYYKSSEVPAVYTVCVVGVYTDPGK</sequence>
<protein>
    <recommendedName>
        <fullName evidence="4">Secreted protein</fullName>
    </recommendedName>
</protein>
<keyword evidence="3" id="KW-1185">Reference proteome</keyword>
<organism evidence="2 3">
    <name type="scientific">Filimonas zeae</name>
    <dbReference type="NCBI Taxonomy" id="1737353"/>
    <lineage>
        <taxon>Bacteria</taxon>
        <taxon>Pseudomonadati</taxon>
        <taxon>Bacteroidota</taxon>
        <taxon>Chitinophagia</taxon>
        <taxon>Chitinophagales</taxon>
        <taxon>Chitinophagaceae</taxon>
        <taxon>Filimonas</taxon>
    </lineage>
</organism>
<gene>
    <name evidence="2" type="ORF">GCM10011379_18750</name>
</gene>
<comment type="caution">
    <text evidence="2">The sequence shown here is derived from an EMBL/GenBank/DDBJ whole genome shotgun (WGS) entry which is preliminary data.</text>
</comment>
<dbReference type="EMBL" id="BMIB01000002">
    <property type="protein sequence ID" value="GGH65523.1"/>
    <property type="molecule type" value="Genomic_DNA"/>
</dbReference>
<evidence type="ECO:0000313" key="3">
    <source>
        <dbReference type="Proteomes" id="UP000627292"/>
    </source>
</evidence>
<feature type="chain" id="PRO_5037034936" description="Secreted protein" evidence="1">
    <location>
        <begin position="23"/>
        <end position="87"/>
    </location>
</feature>
<dbReference type="RefSeq" id="WP_188951771.1">
    <property type="nucleotide sequence ID" value="NZ_BMIB01000002.1"/>
</dbReference>
<evidence type="ECO:0000256" key="1">
    <source>
        <dbReference type="SAM" id="SignalP"/>
    </source>
</evidence>
<proteinExistence type="predicted"/>
<dbReference type="AlphaFoldDB" id="A0A917IV68"/>
<feature type="signal peptide" evidence="1">
    <location>
        <begin position="1"/>
        <end position="22"/>
    </location>
</feature>
<dbReference type="Proteomes" id="UP000627292">
    <property type="component" value="Unassembled WGS sequence"/>
</dbReference>
<evidence type="ECO:0000313" key="2">
    <source>
        <dbReference type="EMBL" id="GGH65523.1"/>
    </source>
</evidence>